<sequence length="87" mass="8727">MKGVIRLGDPTSHGGKVISANARSRVLGITVARVGDMCVCPISGHSVCVIVEGHPTIKVDGIAVAFEGHKTSCGASLISTVAKSGAS</sequence>
<dbReference type="Proteomes" id="UP000448575">
    <property type="component" value="Unassembled WGS sequence"/>
</dbReference>
<reference evidence="1 2" key="1">
    <citation type="submission" date="2019-12" db="EMBL/GenBank/DDBJ databases">
        <title>Novel species isolated from a subtropical stream in China.</title>
        <authorList>
            <person name="Lu H."/>
        </authorList>
    </citation>
    <scope>NUCLEOTIDE SEQUENCE [LARGE SCALE GENOMIC DNA]</scope>
    <source>
        <strain evidence="1 2">DS3</strain>
    </source>
</reference>
<dbReference type="EMBL" id="WWCJ01000021">
    <property type="protein sequence ID" value="MYN04817.1"/>
    <property type="molecule type" value="Genomic_DNA"/>
</dbReference>
<organism evidence="1 2">
    <name type="scientific">Pseudoduganella guangdongensis</name>
    <dbReference type="NCBI Taxonomy" id="2692179"/>
    <lineage>
        <taxon>Bacteria</taxon>
        <taxon>Pseudomonadati</taxon>
        <taxon>Pseudomonadota</taxon>
        <taxon>Betaproteobacteria</taxon>
        <taxon>Burkholderiales</taxon>
        <taxon>Oxalobacteraceae</taxon>
        <taxon>Telluria group</taxon>
        <taxon>Pseudoduganella</taxon>
    </lineage>
</organism>
<dbReference type="Pfam" id="PF05488">
    <property type="entry name" value="PAAR_motif"/>
    <property type="match status" value="1"/>
</dbReference>
<evidence type="ECO:0000313" key="2">
    <source>
        <dbReference type="Proteomes" id="UP000448575"/>
    </source>
</evidence>
<dbReference type="CDD" id="cd14744">
    <property type="entry name" value="PAAR_CT_2"/>
    <property type="match status" value="1"/>
</dbReference>
<gene>
    <name evidence="1" type="ORF">GTP41_22230</name>
</gene>
<accession>A0A6N9HNG8</accession>
<evidence type="ECO:0000313" key="1">
    <source>
        <dbReference type="EMBL" id="MYN04817.1"/>
    </source>
</evidence>
<dbReference type="RefSeq" id="WP_161027771.1">
    <property type="nucleotide sequence ID" value="NZ_WWCJ01000021.1"/>
</dbReference>
<dbReference type="AlphaFoldDB" id="A0A6N9HNG8"/>
<comment type="caution">
    <text evidence="1">The sequence shown here is derived from an EMBL/GenBank/DDBJ whole genome shotgun (WGS) entry which is preliminary data.</text>
</comment>
<dbReference type="Gene3D" id="2.60.200.60">
    <property type="match status" value="1"/>
</dbReference>
<dbReference type="InterPro" id="IPR008727">
    <property type="entry name" value="PAAR_motif"/>
</dbReference>
<name>A0A6N9HNG8_9BURK</name>
<keyword evidence="2" id="KW-1185">Reference proteome</keyword>
<protein>
    <submittedName>
        <fullName evidence="1">PAAR domain-containing protein</fullName>
    </submittedName>
</protein>
<proteinExistence type="predicted"/>